<dbReference type="PANTHER" id="PTHR33053:SF9">
    <property type="entry name" value="AGAP000105-PA"/>
    <property type="match status" value="1"/>
</dbReference>
<proteinExistence type="predicted"/>
<feature type="region of interest" description="Disordered" evidence="1">
    <location>
        <begin position="130"/>
        <end position="149"/>
    </location>
</feature>
<dbReference type="EMBL" id="AJWK01012763">
    <property type="status" value="NOT_ANNOTATED_CDS"/>
    <property type="molecule type" value="Genomic_DNA"/>
</dbReference>
<keyword evidence="4" id="KW-1185">Reference proteome</keyword>
<dbReference type="AlphaFoldDB" id="A0A1B0CHV9"/>
<feature type="region of interest" description="Disordered" evidence="1">
    <location>
        <begin position="777"/>
        <end position="805"/>
    </location>
</feature>
<protein>
    <recommendedName>
        <fullName evidence="5">Transposase domain-containing protein</fullName>
    </recommendedName>
</protein>
<dbReference type="EMBL" id="AJWK01012764">
    <property type="status" value="NOT_ANNOTATED_CDS"/>
    <property type="molecule type" value="Genomic_DNA"/>
</dbReference>
<name>A0A1B0CHV9_LUTLO</name>
<evidence type="ECO:0000313" key="3">
    <source>
        <dbReference type="EnsemblMetazoa" id="LLOJ004021-PA"/>
    </source>
</evidence>
<sequence>MDRMYCSPTECIVRRSVASSRKEFWNHSISEFVSPCTVQQSSMSYPSLACTQLFSTRESHNIDSKYGQSEKCRGDLNIVWLQVHRMSCEVVDVKRKCQVIDTDELRPRIIYSFCMKTILHQHRLEVEEESAKISPVQMRPTPPTPEEPPSSDIWFPEECVAEGGCIQGMDVGHELNSATLMDDLRLLIVEFNPCRRFVTCLLKVLKKHVDEEIFTDKRTLLQTPRLTRPPKPIDPGHYIHIGIEEALKGFPDKNFFQNVETLEVNIGIDGCPLAKSGLTMWPILGAFPGKSFSPFLIGIYAGIGDPSDVQLFLEDLVEDIKSLEGNGIAIDDGELPTRKPFRVKAFIVDSKARSFLTGVIGHTGHLGCGRCYKRAKTINGRVTFPVTSGILKTDESFGERRDDCHKFPYPFGLENAGIKMVSQFPLCSMHLIYLGVLRTLGVLWSTPKSQHFKLSTKNRKKMNALHLSLTKNVPMEFSRKPDDFRYVKKWKATQCRQLLLYTGMVVLKDVLDKDHYAHFLLLSVAVRILSSEAFVSNVQIIDQANEMLQVFVKYYPKMYGVDQVVYNVHNLLHLTDCVHEYGVLENFSAFPFENFLQILKKKINPCAPVIPQVLNRIEEEKLLNSLNNNLNYLFTDRFHLKANILGCNFMYKTCKFNQLEFRTNDADRYCVLKDQTIIKIQGFGHFNETPGFFGRSFRKKENFFKSPVESRILGIFLISDLSPNVEFWVLSTIHSKLFRIPYGNASSSYPINSSFFDSPDAELDNIPIMQGEIEQEREIEQQGGIDQASMESSARADSNRHEERLSRIEKTMEDMSKKIEIIYKHILKEKLNSKMRQEVLKALPIDSVDALKAFESKLKKKEFSEEFASIAGSMQLRDFLKDKVVKTMNLKGSHDKEALKNYGFYKIWKNASGISRKDFKKMVRCQIQASHSRIYAKERRLKMKSKGRPVIESDSEEDKFSRTVKLRVSDDGVFRGDAVPSDIVSTFPGTNLLFKLTWLMLTNKNIQQCQYQLGKQFATIHPSRLRTWPRIRDGVTQMDSPQDVGGYTSRARRFCCFPYGGENERRR</sequence>
<accession>A0A1B0CHV9</accession>
<dbReference type="VEuPathDB" id="VectorBase:LLOJ004021"/>
<dbReference type="EnsemblMetazoa" id="LLOJ004021-RA">
    <property type="protein sequence ID" value="LLOJ004021-PA"/>
    <property type="gene ID" value="LLOJ004021"/>
</dbReference>
<reference evidence="2" key="2">
    <citation type="journal article" date="2020" name="BMC">
        <title>Leishmania infection induces a limited differential gene expression in the sand fly midgut.</title>
        <authorList>
            <person name="Coutinho-Abreu I.V."/>
            <person name="Serafim T.D."/>
            <person name="Meneses C."/>
            <person name="Kamhawi S."/>
            <person name="Oliveira F."/>
            <person name="Valenzuela J.G."/>
        </authorList>
    </citation>
    <scope>NUCLEOTIDE SEQUENCE</scope>
    <source>
        <strain evidence="2">Jacobina</strain>
        <tissue evidence="2">Midgut</tissue>
    </source>
</reference>
<dbReference type="EMBL" id="AJWK01012762">
    <property type="status" value="NOT_ANNOTATED_CDS"/>
    <property type="molecule type" value="Genomic_DNA"/>
</dbReference>
<reference evidence="4" key="1">
    <citation type="submission" date="2012-05" db="EMBL/GenBank/DDBJ databases">
        <title>Whole Genome Assembly of Lutzomyia longipalpis.</title>
        <authorList>
            <person name="Richards S."/>
            <person name="Qu C."/>
            <person name="Dillon R."/>
            <person name="Worley K."/>
            <person name="Scherer S."/>
            <person name="Batterton M."/>
            <person name="Taylor A."/>
            <person name="Hawes A."/>
            <person name="Hernandez B."/>
            <person name="Kovar C."/>
            <person name="Mandapat C."/>
            <person name="Pham C."/>
            <person name="Qu C."/>
            <person name="Jing C."/>
            <person name="Bess C."/>
            <person name="Bandaranaike D."/>
            <person name="Ngo D."/>
            <person name="Ongeri F."/>
            <person name="Arias F."/>
            <person name="Lara F."/>
            <person name="Weissenberger G."/>
            <person name="Kamau G."/>
            <person name="Han H."/>
            <person name="Shen H."/>
            <person name="Dinh H."/>
            <person name="Khalil I."/>
            <person name="Jones J."/>
            <person name="Shafer J."/>
            <person name="Jayaseelan J."/>
            <person name="Quiroz J."/>
            <person name="Blankenburg K."/>
            <person name="Nguyen L."/>
            <person name="Jackson L."/>
            <person name="Francisco L."/>
            <person name="Tang L.-Y."/>
            <person name="Pu L.-L."/>
            <person name="Perales L."/>
            <person name="Lorensuhewa L."/>
            <person name="Munidasa M."/>
            <person name="Coyle M."/>
            <person name="Taylor M."/>
            <person name="Puazo M."/>
            <person name="Firestine M."/>
            <person name="Scheel M."/>
            <person name="Javaid M."/>
            <person name="Wang M."/>
            <person name="Li M."/>
            <person name="Tabassum N."/>
            <person name="Saada N."/>
            <person name="Osuji N."/>
            <person name="Aqrawi P."/>
            <person name="Fu Q."/>
            <person name="Thornton R."/>
            <person name="Raj R."/>
            <person name="Goodspeed R."/>
            <person name="Mata R."/>
            <person name="Najjar R."/>
            <person name="Gubbala S."/>
            <person name="Lee S."/>
            <person name="Denson S."/>
            <person name="Patil S."/>
            <person name="Macmil S."/>
            <person name="Qi S."/>
            <person name="Matskevitch T."/>
            <person name="Palculict T."/>
            <person name="Mathew T."/>
            <person name="Vee V."/>
            <person name="Velamala V."/>
            <person name="Korchina V."/>
            <person name="Cai W."/>
            <person name="Liu W."/>
            <person name="Dai W."/>
            <person name="Zou X."/>
            <person name="Zhu Y."/>
            <person name="Zhang Y."/>
            <person name="Wu Y.-Q."/>
            <person name="Xin Y."/>
            <person name="Nazarath L."/>
            <person name="Kovar C."/>
            <person name="Han Y."/>
            <person name="Muzny D."/>
            <person name="Gibbs R."/>
        </authorList>
    </citation>
    <scope>NUCLEOTIDE SEQUENCE [LARGE SCALE GENOMIC DNA]</scope>
    <source>
        <strain evidence="4">Jacobina</strain>
    </source>
</reference>
<dbReference type="VEuPathDB" id="VectorBase:LLONM1_010958"/>
<reference evidence="3" key="3">
    <citation type="submission" date="2020-05" db="UniProtKB">
        <authorList>
            <consortium name="EnsemblMetazoa"/>
        </authorList>
    </citation>
    <scope>IDENTIFICATION</scope>
    <source>
        <strain evidence="3">Jacobina</strain>
    </source>
</reference>
<dbReference type="EMBL" id="GITU01001672">
    <property type="protein sequence ID" value="MBC1170375.1"/>
    <property type="molecule type" value="Transcribed_RNA"/>
</dbReference>
<dbReference type="Proteomes" id="UP000092461">
    <property type="component" value="Unassembled WGS sequence"/>
</dbReference>
<dbReference type="PANTHER" id="PTHR33053">
    <property type="entry name" value="PROTEIN, PUTATIVE-RELATED"/>
    <property type="match status" value="1"/>
</dbReference>
<evidence type="ECO:0008006" key="5">
    <source>
        <dbReference type="Google" id="ProtNLM"/>
    </source>
</evidence>
<evidence type="ECO:0000313" key="2">
    <source>
        <dbReference type="EMBL" id="MBC1170375.1"/>
    </source>
</evidence>
<organism evidence="3 4">
    <name type="scientific">Lutzomyia longipalpis</name>
    <name type="common">Sand fly</name>
    <dbReference type="NCBI Taxonomy" id="7200"/>
    <lineage>
        <taxon>Eukaryota</taxon>
        <taxon>Metazoa</taxon>
        <taxon>Ecdysozoa</taxon>
        <taxon>Arthropoda</taxon>
        <taxon>Hexapoda</taxon>
        <taxon>Insecta</taxon>
        <taxon>Pterygota</taxon>
        <taxon>Neoptera</taxon>
        <taxon>Endopterygota</taxon>
        <taxon>Diptera</taxon>
        <taxon>Nematocera</taxon>
        <taxon>Psychodoidea</taxon>
        <taxon>Psychodidae</taxon>
        <taxon>Lutzomyia</taxon>
        <taxon>Lutzomyia</taxon>
    </lineage>
</organism>
<dbReference type="EMBL" id="AJWK01012765">
    <property type="status" value="NOT_ANNOTATED_CDS"/>
    <property type="molecule type" value="Genomic_DNA"/>
</dbReference>
<evidence type="ECO:0000256" key="1">
    <source>
        <dbReference type="SAM" id="MobiDB-lite"/>
    </source>
</evidence>
<evidence type="ECO:0000313" key="4">
    <source>
        <dbReference type="Proteomes" id="UP000092461"/>
    </source>
</evidence>